<organism evidence="2">
    <name type="scientific">Arion vulgaris</name>
    <dbReference type="NCBI Taxonomy" id="1028688"/>
    <lineage>
        <taxon>Eukaryota</taxon>
        <taxon>Metazoa</taxon>
        <taxon>Spiralia</taxon>
        <taxon>Lophotrochozoa</taxon>
        <taxon>Mollusca</taxon>
        <taxon>Gastropoda</taxon>
        <taxon>Heterobranchia</taxon>
        <taxon>Euthyneura</taxon>
        <taxon>Panpulmonata</taxon>
        <taxon>Eupulmonata</taxon>
        <taxon>Stylommatophora</taxon>
        <taxon>Helicina</taxon>
        <taxon>Arionoidea</taxon>
        <taxon>Arionidae</taxon>
        <taxon>Arion</taxon>
    </lineage>
</organism>
<sequence>MHDEEYCSDQQHLLNNSSFLEIRFSTTQLAITYFVGFFLLNNVGAQVIYFHNDENTWK</sequence>
<reference evidence="2" key="1">
    <citation type="submission" date="2014-12" db="EMBL/GenBank/DDBJ databases">
        <title>Insight into the proteome of Arion vulgaris.</title>
        <authorList>
            <person name="Aradska J."/>
            <person name="Bulat T."/>
            <person name="Smidak R."/>
            <person name="Sarate P."/>
            <person name="Gangsoo J."/>
            <person name="Sialana F."/>
            <person name="Bilban M."/>
            <person name="Lubec G."/>
        </authorList>
    </citation>
    <scope>NUCLEOTIDE SEQUENCE</scope>
    <source>
        <tissue evidence="2">Skin</tissue>
    </source>
</reference>
<dbReference type="EMBL" id="HACG01031231">
    <property type="protein sequence ID" value="CEK78096.1"/>
    <property type="molecule type" value="Transcribed_RNA"/>
</dbReference>
<feature type="non-terminal residue" evidence="2">
    <location>
        <position position="58"/>
    </location>
</feature>
<dbReference type="AlphaFoldDB" id="A0A0B7ADI0"/>
<keyword evidence="1" id="KW-0812">Transmembrane</keyword>
<evidence type="ECO:0000256" key="1">
    <source>
        <dbReference type="SAM" id="Phobius"/>
    </source>
</evidence>
<gene>
    <name evidence="2" type="primary">ORF108277</name>
</gene>
<protein>
    <submittedName>
        <fullName evidence="2">Uncharacterized protein</fullName>
    </submittedName>
</protein>
<keyword evidence="1" id="KW-0472">Membrane</keyword>
<keyword evidence="1" id="KW-1133">Transmembrane helix</keyword>
<feature type="transmembrane region" description="Helical" evidence="1">
    <location>
        <begin position="30"/>
        <end position="50"/>
    </location>
</feature>
<proteinExistence type="predicted"/>
<evidence type="ECO:0000313" key="2">
    <source>
        <dbReference type="EMBL" id="CEK78096.1"/>
    </source>
</evidence>
<name>A0A0B7ADI0_9EUPU</name>
<accession>A0A0B7ADI0</accession>